<dbReference type="Gene3D" id="1.10.260.40">
    <property type="entry name" value="lambda repressor-like DNA-binding domains"/>
    <property type="match status" value="1"/>
</dbReference>
<evidence type="ECO:0000259" key="1">
    <source>
        <dbReference type="PROSITE" id="PS50943"/>
    </source>
</evidence>
<proteinExistence type="predicted"/>
<dbReference type="InterPro" id="IPR001387">
    <property type="entry name" value="Cro/C1-type_HTH"/>
</dbReference>
<dbReference type="SUPFAM" id="SSF47413">
    <property type="entry name" value="lambda repressor-like DNA-binding domains"/>
    <property type="match status" value="1"/>
</dbReference>
<comment type="caution">
    <text evidence="2">The sequence shown here is derived from an EMBL/GenBank/DDBJ whole genome shotgun (WGS) entry which is preliminary data.</text>
</comment>
<dbReference type="PATRIC" id="fig|1423766.4.peg.1060"/>
<sequence length="91" mass="9979">MAELSGLSVNYLSKLENGSRQNISVDTLLKLAQAFGTTASDFLAGTNSKSSLESTLTSHERLLINKLNEISPDKRDVLAQRMLDIIELLTK</sequence>
<dbReference type="GO" id="GO:0003677">
    <property type="term" value="F:DNA binding"/>
    <property type="evidence" value="ECO:0007669"/>
    <property type="project" value="InterPro"/>
</dbReference>
<dbReference type="EMBL" id="AZEB01000002">
    <property type="protein sequence ID" value="KRL23002.1"/>
    <property type="molecule type" value="Genomic_DNA"/>
</dbReference>
<dbReference type="PROSITE" id="PS50943">
    <property type="entry name" value="HTH_CROC1"/>
    <property type="match status" value="1"/>
</dbReference>
<protein>
    <recommendedName>
        <fullName evidence="1">HTH cro/C1-type domain-containing protein</fullName>
    </recommendedName>
</protein>
<dbReference type="Pfam" id="PF01381">
    <property type="entry name" value="HTH_3"/>
    <property type="match status" value="1"/>
</dbReference>
<name>A0A0R1NZM1_9LACO</name>
<reference evidence="2 3" key="1">
    <citation type="journal article" date="2015" name="Genome Announc.">
        <title>Expanding the biotechnology potential of lactobacilli through comparative genomics of 213 strains and associated genera.</title>
        <authorList>
            <person name="Sun Z."/>
            <person name="Harris H.M."/>
            <person name="McCann A."/>
            <person name="Guo C."/>
            <person name="Argimon S."/>
            <person name="Zhang W."/>
            <person name="Yang X."/>
            <person name="Jeffery I.B."/>
            <person name="Cooney J.C."/>
            <person name="Kagawa T.F."/>
            <person name="Liu W."/>
            <person name="Song Y."/>
            <person name="Salvetti E."/>
            <person name="Wrobel A."/>
            <person name="Rasinkangas P."/>
            <person name="Parkhill J."/>
            <person name="Rea M.C."/>
            <person name="O'Sullivan O."/>
            <person name="Ritari J."/>
            <person name="Douillard F.P."/>
            <person name="Paul Ross R."/>
            <person name="Yang R."/>
            <person name="Briner A.E."/>
            <person name="Felis G.E."/>
            <person name="de Vos W.M."/>
            <person name="Barrangou R."/>
            <person name="Klaenhammer T.R."/>
            <person name="Caufield P.W."/>
            <person name="Cui Y."/>
            <person name="Zhang H."/>
            <person name="O'Toole P.W."/>
        </authorList>
    </citation>
    <scope>NUCLEOTIDE SEQUENCE [LARGE SCALE GENOMIC DNA]</scope>
    <source>
        <strain evidence="2 3">DSM 19906</strain>
    </source>
</reference>
<feature type="domain" description="HTH cro/C1-type" evidence="1">
    <location>
        <begin position="1"/>
        <end position="42"/>
    </location>
</feature>
<dbReference type="CDD" id="cd00093">
    <property type="entry name" value="HTH_XRE"/>
    <property type="match status" value="1"/>
</dbReference>
<dbReference type="Proteomes" id="UP000051439">
    <property type="component" value="Unassembled WGS sequence"/>
</dbReference>
<accession>A0A0R1NZM1</accession>
<evidence type="ECO:0000313" key="3">
    <source>
        <dbReference type="Proteomes" id="UP000051439"/>
    </source>
</evidence>
<gene>
    <name evidence="2" type="ORF">FC98_GL001033</name>
</gene>
<organism evidence="2 3">
    <name type="scientific">Lentilactobacillus kisonensis DSM 19906 = JCM 15041</name>
    <dbReference type="NCBI Taxonomy" id="1423766"/>
    <lineage>
        <taxon>Bacteria</taxon>
        <taxon>Bacillati</taxon>
        <taxon>Bacillota</taxon>
        <taxon>Bacilli</taxon>
        <taxon>Lactobacillales</taxon>
        <taxon>Lactobacillaceae</taxon>
        <taxon>Lentilactobacillus</taxon>
    </lineage>
</organism>
<dbReference type="AlphaFoldDB" id="A0A0R1NZM1"/>
<evidence type="ECO:0000313" key="2">
    <source>
        <dbReference type="EMBL" id="KRL23002.1"/>
    </source>
</evidence>
<keyword evidence="3" id="KW-1185">Reference proteome</keyword>
<dbReference type="InterPro" id="IPR010982">
    <property type="entry name" value="Lambda_DNA-bd_dom_sf"/>
</dbReference>